<organism evidence="1 2">
    <name type="scientific">Exophiala mesophila</name>
    <name type="common">Black yeast-like fungus</name>
    <dbReference type="NCBI Taxonomy" id="212818"/>
    <lineage>
        <taxon>Eukaryota</taxon>
        <taxon>Fungi</taxon>
        <taxon>Dikarya</taxon>
        <taxon>Ascomycota</taxon>
        <taxon>Pezizomycotina</taxon>
        <taxon>Eurotiomycetes</taxon>
        <taxon>Chaetothyriomycetidae</taxon>
        <taxon>Chaetothyriales</taxon>
        <taxon>Herpotrichiellaceae</taxon>
        <taxon>Exophiala</taxon>
    </lineage>
</organism>
<evidence type="ECO:0000313" key="1">
    <source>
        <dbReference type="EMBL" id="RVX71267.1"/>
    </source>
</evidence>
<reference evidence="1 2" key="1">
    <citation type="submission" date="2017-03" db="EMBL/GenBank/DDBJ databases">
        <title>Genomes of endolithic fungi from Antarctica.</title>
        <authorList>
            <person name="Coleine C."/>
            <person name="Masonjones S."/>
            <person name="Stajich J.E."/>
        </authorList>
    </citation>
    <scope>NUCLEOTIDE SEQUENCE [LARGE SCALE GENOMIC DNA]</scope>
    <source>
        <strain evidence="1 2">CCFEE 6314</strain>
    </source>
</reference>
<accession>A0A438N696</accession>
<sequence>MDSFAGDEIISDAAMVYDHKILIRATPHNIFPWIVQLGKGRGGWYMPAILEQFLPRGWPASRSIQPRWQTLAVGDRVPDYGFSADDYFDVVSLEPPKCLVYKSERYGTVFTWALLLHEAPADTSGRGLGQQSRVETTVHLRFRGRIQSTGWRRKIIVWAGGWMDYLTTAPMLRGLKERVEKPHLT</sequence>
<dbReference type="EMBL" id="NAJM01000018">
    <property type="protein sequence ID" value="RVX71267.1"/>
    <property type="molecule type" value="Genomic_DNA"/>
</dbReference>
<dbReference type="OrthoDB" id="4151284at2759"/>
<gene>
    <name evidence="1" type="ORF">B0A52_04841</name>
</gene>
<dbReference type="AlphaFoldDB" id="A0A438N696"/>
<proteinExistence type="predicted"/>
<protein>
    <submittedName>
        <fullName evidence="1">Uncharacterized protein</fullName>
    </submittedName>
</protein>
<comment type="caution">
    <text evidence="1">The sequence shown here is derived from an EMBL/GenBank/DDBJ whole genome shotgun (WGS) entry which is preliminary data.</text>
</comment>
<name>A0A438N696_EXOME</name>
<dbReference type="Proteomes" id="UP000288859">
    <property type="component" value="Unassembled WGS sequence"/>
</dbReference>
<evidence type="ECO:0000313" key="2">
    <source>
        <dbReference type="Proteomes" id="UP000288859"/>
    </source>
</evidence>